<evidence type="ECO:0000256" key="1">
    <source>
        <dbReference type="ARBA" id="ARBA00004370"/>
    </source>
</evidence>
<gene>
    <name evidence="6" type="ORF">FZC76_01045</name>
</gene>
<dbReference type="InterPro" id="IPR006479">
    <property type="entry name" value="Holin"/>
</dbReference>
<comment type="caution">
    <text evidence="6">The sequence shown here is derived from an EMBL/GenBank/DDBJ whole genome shotgun (WGS) entry which is preliminary data.</text>
</comment>
<feature type="transmembrane region" description="Helical" evidence="5">
    <location>
        <begin position="14"/>
        <end position="33"/>
    </location>
</feature>
<protein>
    <submittedName>
        <fullName evidence="6">Phage holin</fullName>
    </submittedName>
</protein>
<evidence type="ECO:0000256" key="3">
    <source>
        <dbReference type="ARBA" id="ARBA00022989"/>
    </source>
</evidence>
<keyword evidence="2 5" id="KW-0812">Transmembrane</keyword>
<feature type="transmembrane region" description="Helical" evidence="5">
    <location>
        <begin position="45"/>
        <end position="63"/>
    </location>
</feature>
<proteinExistence type="predicted"/>
<reference evidence="6 7" key="1">
    <citation type="submission" date="2019-08" db="EMBL/GenBank/DDBJ databases">
        <title>Bacillus genomes from the desert of Cuatro Cienegas, Coahuila.</title>
        <authorList>
            <person name="Olmedo-Alvarez G."/>
        </authorList>
    </citation>
    <scope>NUCLEOTIDE SEQUENCE [LARGE SCALE GENOMIC DNA]</scope>
    <source>
        <strain evidence="6 7">CH28_1T</strain>
    </source>
</reference>
<accession>A0A5D4T7N8</accession>
<dbReference type="RefSeq" id="WP_148986414.1">
    <property type="nucleotide sequence ID" value="NZ_VTEV01000001.1"/>
</dbReference>
<dbReference type="Pfam" id="PF04688">
    <property type="entry name" value="Holin_SPP1"/>
    <property type="match status" value="1"/>
</dbReference>
<dbReference type="GO" id="GO:0016020">
    <property type="term" value="C:membrane"/>
    <property type="evidence" value="ECO:0007669"/>
    <property type="project" value="UniProtKB-SubCell"/>
</dbReference>
<comment type="subcellular location">
    <subcellularLocation>
        <location evidence="1">Membrane</location>
    </subcellularLocation>
</comment>
<dbReference type="NCBIfam" id="TIGR01592">
    <property type="entry name" value="holin_SPP1"/>
    <property type="match status" value="1"/>
</dbReference>
<name>A0A5D4T7N8_9BACI</name>
<dbReference type="EMBL" id="VTEV01000001">
    <property type="protein sequence ID" value="TYS70512.1"/>
    <property type="molecule type" value="Genomic_DNA"/>
</dbReference>
<evidence type="ECO:0000313" key="7">
    <source>
        <dbReference type="Proteomes" id="UP000322524"/>
    </source>
</evidence>
<dbReference type="Proteomes" id="UP000322524">
    <property type="component" value="Unassembled WGS sequence"/>
</dbReference>
<evidence type="ECO:0000256" key="4">
    <source>
        <dbReference type="ARBA" id="ARBA00023136"/>
    </source>
</evidence>
<sequence>MSEQNQIRPVSKGAWFRIVFLVFALVNQLLVVYGKSPLPFSEEELEQLFSIVWTSVAALVAWWKDNDWTKKARSRTK</sequence>
<dbReference type="AlphaFoldDB" id="A0A5D4T7N8"/>
<organism evidence="6 7">
    <name type="scientific">Sutcliffiella horikoshii</name>
    <dbReference type="NCBI Taxonomy" id="79883"/>
    <lineage>
        <taxon>Bacteria</taxon>
        <taxon>Bacillati</taxon>
        <taxon>Bacillota</taxon>
        <taxon>Bacilli</taxon>
        <taxon>Bacillales</taxon>
        <taxon>Bacillaceae</taxon>
        <taxon>Sutcliffiella</taxon>
    </lineage>
</organism>
<keyword evidence="3 5" id="KW-1133">Transmembrane helix</keyword>
<evidence type="ECO:0000256" key="2">
    <source>
        <dbReference type="ARBA" id="ARBA00022692"/>
    </source>
</evidence>
<dbReference type="STRING" id="79883.GCA_001636495_02927"/>
<evidence type="ECO:0000256" key="5">
    <source>
        <dbReference type="SAM" id="Phobius"/>
    </source>
</evidence>
<dbReference type="OrthoDB" id="2405362at2"/>
<evidence type="ECO:0000313" key="6">
    <source>
        <dbReference type="EMBL" id="TYS70512.1"/>
    </source>
</evidence>
<keyword evidence="4 5" id="KW-0472">Membrane</keyword>